<evidence type="ECO:0000313" key="4">
    <source>
        <dbReference type="Proteomes" id="UP001596504"/>
    </source>
</evidence>
<protein>
    <recommendedName>
        <fullName evidence="5">DUF3817 domain-containing protein</fullName>
    </recommendedName>
</protein>
<dbReference type="Proteomes" id="UP001596504">
    <property type="component" value="Unassembled WGS sequence"/>
</dbReference>
<feature type="compositionally biased region" description="Basic and acidic residues" evidence="1">
    <location>
        <begin position="85"/>
        <end position="100"/>
    </location>
</feature>
<keyword evidence="2" id="KW-0812">Transmembrane</keyword>
<keyword evidence="2" id="KW-0472">Membrane</keyword>
<proteinExistence type="predicted"/>
<comment type="caution">
    <text evidence="3">The sequence shown here is derived from an EMBL/GenBank/DDBJ whole genome shotgun (WGS) entry which is preliminary data.</text>
</comment>
<feature type="region of interest" description="Disordered" evidence="1">
    <location>
        <begin position="76"/>
        <end position="113"/>
    </location>
</feature>
<feature type="transmembrane region" description="Helical" evidence="2">
    <location>
        <begin position="59"/>
        <end position="77"/>
    </location>
</feature>
<evidence type="ECO:0000256" key="2">
    <source>
        <dbReference type="SAM" id="Phobius"/>
    </source>
</evidence>
<dbReference type="EMBL" id="JBHTCJ010000001">
    <property type="protein sequence ID" value="MFC7339874.1"/>
    <property type="molecule type" value="Genomic_DNA"/>
</dbReference>
<feature type="transmembrane region" description="Helical" evidence="2">
    <location>
        <begin position="33"/>
        <end position="52"/>
    </location>
</feature>
<evidence type="ECO:0008006" key="5">
    <source>
        <dbReference type="Google" id="ProtNLM"/>
    </source>
</evidence>
<keyword evidence="2" id="KW-1133">Transmembrane helix</keyword>
<evidence type="ECO:0000313" key="3">
    <source>
        <dbReference type="EMBL" id="MFC7339874.1"/>
    </source>
</evidence>
<name>A0ABW2LER6_9PSEU</name>
<dbReference type="RefSeq" id="WP_380662803.1">
    <property type="nucleotide sequence ID" value="NZ_JBHTCJ010000001.1"/>
</dbReference>
<evidence type="ECO:0000256" key="1">
    <source>
        <dbReference type="SAM" id="MobiDB-lite"/>
    </source>
</evidence>
<gene>
    <name evidence="3" type="ORF">ACFQRI_00510</name>
</gene>
<accession>A0ABW2LER6</accession>
<organism evidence="3 4">
    <name type="scientific">Saccharopolyspora griseoalba</name>
    <dbReference type="NCBI Taxonomy" id="1431848"/>
    <lineage>
        <taxon>Bacteria</taxon>
        <taxon>Bacillati</taxon>
        <taxon>Actinomycetota</taxon>
        <taxon>Actinomycetes</taxon>
        <taxon>Pseudonocardiales</taxon>
        <taxon>Pseudonocardiaceae</taxon>
        <taxon>Saccharopolyspora</taxon>
    </lineage>
</organism>
<feature type="transmembrane region" description="Helical" evidence="2">
    <location>
        <begin position="7"/>
        <end position="27"/>
    </location>
</feature>
<reference evidence="4" key="1">
    <citation type="journal article" date="2019" name="Int. J. Syst. Evol. Microbiol.">
        <title>The Global Catalogue of Microorganisms (GCM) 10K type strain sequencing project: providing services to taxonomists for standard genome sequencing and annotation.</title>
        <authorList>
            <consortium name="The Broad Institute Genomics Platform"/>
            <consortium name="The Broad Institute Genome Sequencing Center for Infectious Disease"/>
            <person name="Wu L."/>
            <person name="Ma J."/>
        </authorList>
    </citation>
    <scope>NUCLEOTIDE SEQUENCE [LARGE SCALE GENOMIC DNA]</scope>
    <source>
        <strain evidence="4">WLHS5</strain>
    </source>
</reference>
<sequence>MNPLRVLGGVELGTLALMLLNLVTIHHPVISGALGPLHGLAYTATVIAAVLLMRGRHRVWLLALVPGVGGLLASRAATDSGDSAATDRSEGERARGRDVEAVAGEPPRAISRR</sequence>
<keyword evidence="4" id="KW-1185">Reference proteome</keyword>